<dbReference type="AlphaFoldDB" id="A0A0P0XP92"/>
<evidence type="ECO:0000256" key="2">
    <source>
        <dbReference type="SAM" id="SignalP"/>
    </source>
</evidence>
<dbReference type="Proteomes" id="UP000059680">
    <property type="component" value="Chromosome 9"/>
</dbReference>
<dbReference type="PaxDb" id="39947-A0A0P0XP92"/>
<keyword evidence="4" id="KW-1185">Reference proteome</keyword>
<feature type="signal peptide" evidence="2">
    <location>
        <begin position="1"/>
        <end position="19"/>
    </location>
</feature>
<evidence type="ECO:0000313" key="4">
    <source>
        <dbReference type="Proteomes" id="UP000059680"/>
    </source>
</evidence>
<dbReference type="InParanoid" id="A0A0P0XP92"/>
<keyword evidence="2" id="KW-0732">Signal</keyword>
<dbReference type="EMBL" id="AP014965">
    <property type="protein sequence ID" value="BAT08961.1"/>
    <property type="molecule type" value="Genomic_DNA"/>
</dbReference>
<feature type="region of interest" description="Disordered" evidence="1">
    <location>
        <begin position="52"/>
        <end position="78"/>
    </location>
</feature>
<reference evidence="3 4" key="3">
    <citation type="journal article" date="2013" name="Rice">
        <title>Improvement of the Oryza sativa Nipponbare reference genome using next generation sequence and optical map data.</title>
        <authorList>
            <person name="Kawahara Y."/>
            <person name="de la Bastide M."/>
            <person name="Hamilton J.P."/>
            <person name="Kanamori H."/>
            <person name="McCombie W.R."/>
            <person name="Ouyang S."/>
            <person name="Schwartz D.C."/>
            <person name="Tanaka T."/>
            <person name="Wu J."/>
            <person name="Zhou S."/>
            <person name="Childs K.L."/>
            <person name="Davidson R.M."/>
            <person name="Lin H."/>
            <person name="Quesada-Ocampo L."/>
            <person name="Vaillancourt B."/>
            <person name="Sakai H."/>
            <person name="Lee S.S."/>
            <person name="Kim J."/>
            <person name="Numa H."/>
            <person name="Itoh T."/>
            <person name="Buell C.R."/>
            <person name="Matsumoto T."/>
        </authorList>
    </citation>
    <scope>NUCLEOTIDE SEQUENCE [LARGE SCALE GENOMIC DNA]</scope>
    <source>
        <strain evidence="4">cv. Nipponbare</strain>
    </source>
</reference>
<sequence>MDRLCWCFGLAPWAAAAAAAATAAAAPADDDSASASDDAPHVLFSFSTSRNMEKSSSSFSSDSDGPSPPPAAHRSRSSGRLRISEWARLWPGFLVGKSGMRLMSYSAAAAAAGGPARRVACGGNPSPPSPGIGDFSLFIFSAPNARKSPPKTAPRFQEAKLYPPRFSSRLRCEMLSQNLGERRGIGVGNWAENSRAKRKI</sequence>
<evidence type="ECO:0000256" key="1">
    <source>
        <dbReference type="SAM" id="MobiDB-lite"/>
    </source>
</evidence>
<proteinExistence type="predicted"/>
<name>A0A0P0XP92_ORYSJ</name>
<evidence type="ECO:0000313" key="3">
    <source>
        <dbReference type="EMBL" id="BAT08961.1"/>
    </source>
</evidence>
<accession>A0A0P0XP92</accession>
<organism evidence="3 4">
    <name type="scientific">Oryza sativa subsp. japonica</name>
    <name type="common">Rice</name>
    <dbReference type="NCBI Taxonomy" id="39947"/>
    <lineage>
        <taxon>Eukaryota</taxon>
        <taxon>Viridiplantae</taxon>
        <taxon>Streptophyta</taxon>
        <taxon>Embryophyta</taxon>
        <taxon>Tracheophyta</taxon>
        <taxon>Spermatophyta</taxon>
        <taxon>Magnoliopsida</taxon>
        <taxon>Liliopsida</taxon>
        <taxon>Poales</taxon>
        <taxon>Poaceae</taxon>
        <taxon>BOP clade</taxon>
        <taxon>Oryzoideae</taxon>
        <taxon>Oryzeae</taxon>
        <taxon>Oryzinae</taxon>
        <taxon>Oryza</taxon>
        <taxon>Oryza sativa</taxon>
    </lineage>
</organism>
<protein>
    <submittedName>
        <fullName evidence="3">Os09g0516250 protein</fullName>
    </submittedName>
</protein>
<reference evidence="4" key="1">
    <citation type="journal article" date="2005" name="Nature">
        <title>The map-based sequence of the rice genome.</title>
        <authorList>
            <consortium name="International rice genome sequencing project (IRGSP)"/>
            <person name="Matsumoto T."/>
            <person name="Wu J."/>
            <person name="Kanamori H."/>
            <person name="Katayose Y."/>
            <person name="Fujisawa M."/>
            <person name="Namiki N."/>
            <person name="Mizuno H."/>
            <person name="Yamamoto K."/>
            <person name="Antonio B.A."/>
            <person name="Baba T."/>
            <person name="Sakata K."/>
            <person name="Nagamura Y."/>
            <person name="Aoki H."/>
            <person name="Arikawa K."/>
            <person name="Arita K."/>
            <person name="Bito T."/>
            <person name="Chiden Y."/>
            <person name="Fujitsuka N."/>
            <person name="Fukunaka R."/>
            <person name="Hamada M."/>
            <person name="Harada C."/>
            <person name="Hayashi A."/>
            <person name="Hijishita S."/>
            <person name="Honda M."/>
            <person name="Hosokawa S."/>
            <person name="Ichikawa Y."/>
            <person name="Idonuma A."/>
            <person name="Iijima M."/>
            <person name="Ikeda M."/>
            <person name="Ikeno M."/>
            <person name="Ito K."/>
            <person name="Ito S."/>
            <person name="Ito T."/>
            <person name="Ito Y."/>
            <person name="Ito Y."/>
            <person name="Iwabuchi A."/>
            <person name="Kamiya K."/>
            <person name="Karasawa W."/>
            <person name="Kurita K."/>
            <person name="Katagiri S."/>
            <person name="Kikuta A."/>
            <person name="Kobayashi H."/>
            <person name="Kobayashi N."/>
            <person name="Machita K."/>
            <person name="Maehara T."/>
            <person name="Masukawa M."/>
            <person name="Mizubayashi T."/>
            <person name="Mukai Y."/>
            <person name="Nagasaki H."/>
            <person name="Nagata Y."/>
            <person name="Naito S."/>
            <person name="Nakashima M."/>
            <person name="Nakama Y."/>
            <person name="Nakamichi Y."/>
            <person name="Nakamura M."/>
            <person name="Meguro A."/>
            <person name="Negishi M."/>
            <person name="Ohta I."/>
            <person name="Ohta T."/>
            <person name="Okamoto M."/>
            <person name="Ono N."/>
            <person name="Saji S."/>
            <person name="Sakaguchi M."/>
            <person name="Sakai K."/>
            <person name="Shibata M."/>
            <person name="Shimokawa T."/>
            <person name="Song J."/>
            <person name="Takazaki Y."/>
            <person name="Terasawa K."/>
            <person name="Tsugane M."/>
            <person name="Tsuji K."/>
            <person name="Ueda S."/>
            <person name="Waki K."/>
            <person name="Yamagata H."/>
            <person name="Yamamoto M."/>
            <person name="Yamamoto S."/>
            <person name="Yamane H."/>
            <person name="Yoshiki S."/>
            <person name="Yoshihara R."/>
            <person name="Yukawa K."/>
            <person name="Zhong H."/>
            <person name="Yano M."/>
            <person name="Yuan Q."/>
            <person name="Ouyang S."/>
            <person name="Liu J."/>
            <person name="Jones K.M."/>
            <person name="Gansberger K."/>
            <person name="Moffat K."/>
            <person name="Hill J."/>
            <person name="Bera J."/>
            <person name="Fadrosh D."/>
            <person name="Jin S."/>
            <person name="Johri S."/>
            <person name="Kim M."/>
            <person name="Overton L."/>
            <person name="Reardon M."/>
            <person name="Tsitrin T."/>
            <person name="Vuong H."/>
            <person name="Weaver B."/>
            <person name="Ciecko A."/>
            <person name="Tallon L."/>
            <person name="Jackson J."/>
            <person name="Pai G."/>
            <person name="Aken S.V."/>
            <person name="Utterback T."/>
            <person name="Reidmuller S."/>
            <person name="Feldblyum T."/>
            <person name="Hsiao J."/>
            <person name="Zismann V."/>
            <person name="Iobst S."/>
            <person name="de Vazeille A.R."/>
            <person name="Buell C.R."/>
            <person name="Ying K."/>
            <person name="Li Y."/>
            <person name="Lu T."/>
            <person name="Huang Y."/>
            <person name="Zhao Q."/>
            <person name="Feng Q."/>
            <person name="Zhang L."/>
            <person name="Zhu J."/>
            <person name="Weng Q."/>
            <person name="Mu J."/>
            <person name="Lu Y."/>
            <person name="Fan D."/>
            <person name="Liu Y."/>
            <person name="Guan J."/>
            <person name="Zhang Y."/>
            <person name="Yu S."/>
            <person name="Liu X."/>
            <person name="Zhang Y."/>
            <person name="Hong G."/>
            <person name="Han B."/>
            <person name="Choisne N."/>
            <person name="Demange N."/>
            <person name="Orjeda G."/>
            <person name="Samain S."/>
            <person name="Cattolico L."/>
            <person name="Pelletier E."/>
            <person name="Couloux A."/>
            <person name="Segurens B."/>
            <person name="Wincker P."/>
            <person name="D'Hont A."/>
            <person name="Scarpelli C."/>
            <person name="Weissenbach J."/>
            <person name="Salanoubat M."/>
            <person name="Quetier F."/>
            <person name="Yu Y."/>
            <person name="Kim H.R."/>
            <person name="Rambo T."/>
            <person name="Currie J."/>
            <person name="Collura K."/>
            <person name="Luo M."/>
            <person name="Yang T."/>
            <person name="Ammiraju J.S.S."/>
            <person name="Engler F."/>
            <person name="Soderlund C."/>
            <person name="Wing R.A."/>
            <person name="Palmer L.E."/>
            <person name="de la Bastide M."/>
            <person name="Spiegel L."/>
            <person name="Nascimento L."/>
            <person name="Zutavern T."/>
            <person name="O'Shaughnessy A."/>
            <person name="Dike S."/>
            <person name="Dedhia N."/>
            <person name="Preston R."/>
            <person name="Balija V."/>
            <person name="McCombie W.R."/>
            <person name="Chow T."/>
            <person name="Chen H."/>
            <person name="Chung M."/>
            <person name="Chen C."/>
            <person name="Shaw J."/>
            <person name="Wu H."/>
            <person name="Hsiao K."/>
            <person name="Chao Y."/>
            <person name="Chu M."/>
            <person name="Cheng C."/>
            <person name="Hour A."/>
            <person name="Lee P."/>
            <person name="Lin S."/>
            <person name="Lin Y."/>
            <person name="Liou J."/>
            <person name="Liu S."/>
            <person name="Hsing Y."/>
            <person name="Raghuvanshi S."/>
            <person name="Mohanty A."/>
            <person name="Bharti A.K."/>
            <person name="Gaur A."/>
            <person name="Gupta V."/>
            <person name="Kumar D."/>
            <person name="Ravi V."/>
            <person name="Vij S."/>
            <person name="Kapur A."/>
            <person name="Khurana P."/>
            <person name="Khurana P."/>
            <person name="Khurana J.P."/>
            <person name="Tyagi A.K."/>
            <person name="Gaikwad K."/>
            <person name="Singh A."/>
            <person name="Dalal V."/>
            <person name="Srivastava S."/>
            <person name="Dixit A."/>
            <person name="Pal A.K."/>
            <person name="Ghazi I.A."/>
            <person name="Yadav M."/>
            <person name="Pandit A."/>
            <person name="Bhargava A."/>
            <person name="Sureshbabu K."/>
            <person name="Batra K."/>
            <person name="Sharma T.R."/>
            <person name="Mohapatra T."/>
            <person name="Singh N.K."/>
            <person name="Messing J."/>
            <person name="Nelson A.B."/>
            <person name="Fuks G."/>
            <person name="Kavchok S."/>
            <person name="Keizer G."/>
            <person name="Linton E."/>
            <person name="Llaca V."/>
            <person name="Song R."/>
            <person name="Tanyolac B."/>
            <person name="Young S."/>
            <person name="Ho-Il K."/>
            <person name="Hahn J.H."/>
            <person name="Sangsakoo G."/>
            <person name="Vanavichit A."/>
            <person name="de Mattos Luiz.A.T."/>
            <person name="Zimmer P.D."/>
            <person name="Malone G."/>
            <person name="Dellagostin O."/>
            <person name="de Oliveira A.C."/>
            <person name="Bevan M."/>
            <person name="Bancroft I."/>
            <person name="Minx P."/>
            <person name="Cordum H."/>
            <person name="Wilson R."/>
            <person name="Cheng Z."/>
            <person name="Jin W."/>
            <person name="Jiang J."/>
            <person name="Leong S.A."/>
            <person name="Iwama H."/>
            <person name="Gojobori T."/>
            <person name="Itoh T."/>
            <person name="Niimura Y."/>
            <person name="Fujii Y."/>
            <person name="Habara T."/>
            <person name="Sakai H."/>
            <person name="Sato Y."/>
            <person name="Wilson G."/>
            <person name="Kumar K."/>
            <person name="McCouch S."/>
            <person name="Juretic N."/>
            <person name="Hoen D."/>
            <person name="Wright S."/>
            <person name="Bruskiewich R."/>
            <person name="Bureau T."/>
            <person name="Miyao A."/>
            <person name="Hirochika H."/>
            <person name="Nishikawa T."/>
            <person name="Kadowaki K."/>
            <person name="Sugiura M."/>
            <person name="Burr B."/>
            <person name="Sasaki T."/>
        </authorList>
    </citation>
    <scope>NUCLEOTIDE SEQUENCE [LARGE SCALE GENOMIC DNA]</scope>
    <source>
        <strain evidence="4">cv. Nipponbare</strain>
    </source>
</reference>
<gene>
    <name evidence="3" type="ordered locus">Os09g0516250</name>
    <name evidence="3" type="ORF">OSNPB_090516250</name>
</gene>
<reference evidence="3 4" key="2">
    <citation type="journal article" date="2013" name="Plant Cell Physiol.">
        <title>Rice Annotation Project Database (RAP-DB): an integrative and interactive database for rice genomics.</title>
        <authorList>
            <person name="Sakai H."/>
            <person name="Lee S.S."/>
            <person name="Tanaka T."/>
            <person name="Numa H."/>
            <person name="Kim J."/>
            <person name="Kawahara Y."/>
            <person name="Wakimoto H."/>
            <person name="Yang C.C."/>
            <person name="Iwamoto M."/>
            <person name="Abe T."/>
            <person name="Yamada Y."/>
            <person name="Muto A."/>
            <person name="Inokuchi H."/>
            <person name="Ikemura T."/>
            <person name="Matsumoto T."/>
            <person name="Sasaki T."/>
            <person name="Itoh T."/>
        </authorList>
    </citation>
    <scope>NUCLEOTIDE SEQUENCE [LARGE SCALE GENOMIC DNA]</scope>
    <source>
        <strain evidence="4">cv. Nipponbare</strain>
    </source>
</reference>
<feature type="chain" id="PRO_5006057196" evidence="2">
    <location>
        <begin position="20"/>
        <end position="200"/>
    </location>
</feature>
<feature type="compositionally biased region" description="Low complexity" evidence="1">
    <location>
        <begin position="55"/>
        <end position="65"/>
    </location>
</feature>